<dbReference type="InterPro" id="IPR023753">
    <property type="entry name" value="FAD/NAD-binding_dom"/>
</dbReference>
<evidence type="ECO:0000256" key="1">
    <source>
        <dbReference type="ARBA" id="ARBA00022630"/>
    </source>
</evidence>
<keyword evidence="2" id="KW-0560">Oxidoreductase</keyword>
<reference evidence="7 8" key="1">
    <citation type="submission" date="2024-09" db="EMBL/GenBank/DDBJ databases">
        <authorList>
            <person name="Sun Q."/>
            <person name="Mori K."/>
        </authorList>
    </citation>
    <scope>NUCLEOTIDE SEQUENCE [LARGE SCALE GENOMIC DNA]</scope>
    <source>
        <strain evidence="7 8">CCM 7659</strain>
    </source>
</reference>
<evidence type="ECO:0000256" key="4">
    <source>
        <dbReference type="SAM" id="MobiDB-lite"/>
    </source>
</evidence>
<feature type="region of interest" description="Disordered" evidence="4">
    <location>
        <begin position="1"/>
        <end position="23"/>
    </location>
</feature>
<evidence type="ECO:0000259" key="5">
    <source>
        <dbReference type="Pfam" id="PF07992"/>
    </source>
</evidence>
<feature type="domain" description="FAD/NAD(P)-binding" evidence="5">
    <location>
        <begin position="28"/>
        <end position="309"/>
    </location>
</feature>
<feature type="compositionally biased region" description="Basic and acidic residues" evidence="4">
    <location>
        <begin position="509"/>
        <end position="530"/>
    </location>
</feature>
<keyword evidence="8" id="KW-1185">Reference proteome</keyword>
<accession>A0ABV5JPS0</accession>
<evidence type="ECO:0000259" key="6">
    <source>
        <dbReference type="Pfam" id="PF13649"/>
    </source>
</evidence>
<keyword evidence="1" id="KW-0285">Flavoprotein</keyword>
<comment type="catalytic activity">
    <reaction evidence="3">
        <text>[thioredoxin]-dithiol + NADP(+) = [thioredoxin]-disulfide + NADPH + H(+)</text>
        <dbReference type="Rhea" id="RHEA:20345"/>
        <dbReference type="Rhea" id="RHEA-COMP:10698"/>
        <dbReference type="Rhea" id="RHEA-COMP:10700"/>
        <dbReference type="ChEBI" id="CHEBI:15378"/>
        <dbReference type="ChEBI" id="CHEBI:29950"/>
        <dbReference type="ChEBI" id="CHEBI:50058"/>
        <dbReference type="ChEBI" id="CHEBI:57783"/>
        <dbReference type="ChEBI" id="CHEBI:58349"/>
        <dbReference type="EC" id="1.8.1.9"/>
    </reaction>
</comment>
<organism evidence="7 8">
    <name type="scientific">Dietzia aerolata</name>
    <dbReference type="NCBI Taxonomy" id="595984"/>
    <lineage>
        <taxon>Bacteria</taxon>
        <taxon>Bacillati</taxon>
        <taxon>Actinomycetota</taxon>
        <taxon>Actinomycetes</taxon>
        <taxon>Mycobacteriales</taxon>
        <taxon>Dietziaceae</taxon>
        <taxon>Dietzia</taxon>
    </lineage>
</organism>
<dbReference type="InterPro" id="IPR050097">
    <property type="entry name" value="Ferredoxin-NADP_redctase_2"/>
</dbReference>
<dbReference type="Proteomes" id="UP001589700">
    <property type="component" value="Unassembled WGS sequence"/>
</dbReference>
<dbReference type="Gene3D" id="3.50.50.60">
    <property type="entry name" value="FAD/NAD(P)-binding domain"/>
    <property type="match status" value="2"/>
</dbReference>
<dbReference type="Gene3D" id="3.40.50.150">
    <property type="entry name" value="Vaccinia Virus protein VP39"/>
    <property type="match status" value="1"/>
</dbReference>
<comment type="caution">
    <text evidence="7">The sequence shown here is derived from an EMBL/GenBank/DDBJ whole genome shotgun (WGS) entry which is preliminary data.</text>
</comment>
<proteinExistence type="predicted"/>
<feature type="region of interest" description="Disordered" evidence="4">
    <location>
        <begin position="487"/>
        <end position="532"/>
    </location>
</feature>
<dbReference type="Pfam" id="PF13649">
    <property type="entry name" value="Methyltransf_25"/>
    <property type="match status" value="1"/>
</dbReference>
<dbReference type="PANTHER" id="PTHR48105">
    <property type="entry name" value="THIOREDOXIN REDUCTASE 1-RELATED-RELATED"/>
    <property type="match status" value="1"/>
</dbReference>
<dbReference type="SUPFAM" id="SSF51905">
    <property type="entry name" value="FAD/NAD(P)-binding domain"/>
    <property type="match status" value="1"/>
</dbReference>
<name>A0ABV5JPS0_9ACTN</name>
<evidence type="ECO:0000256" key="3">
    <source>
        <dbReference type="ARBA" id="ARBA00048132"/>
    </source>
</evidence>
<dbReference type="InterPro" id="IPR036188">
    <property type="entry name" value="FAD/NAD-bd_sf"/>
</dbReference>
<feature type="domain" description="Methyltransferase" evidence="6">
    <location>
        <begin position="379"/>
        <end position="473"/>
    </location>
</feature>
<dbReference type="Pfam" id="PF07992">
    <property type="entry name" value="Pyr_redox_2"/>
    <property type="match status" value="1"/>
</dbReference>
<dbReference type="InterPro" id="IPR029063">
    <property type="entry name" value="SAM-dependent_MTases_sf"/>
</dbReference>
<dbReference type="EMBL" id="JBHMDY010000004">
    <property type="protein sequence ID" value="MFB9259703.1"/>
    <property type="molecule type" value="Genomic_DNA"/>
</dbReference>
<protein>
    <submittedName>
        <fullName evidence="7">FAD-dependent oxidoreductase</fullName>
    </submittedName>
</protein>
<dbReference type="CDD" id="cd02440">
    <property type="entry name" value="AdoMet_MTases"/>
    <property type="match status" value="1"/>
</dbReference>
<dbReference type="InterPro" id="IPR041698">
    <property type="entry name" value="Methyltransf_25"/>
</dbReference>
<evidence type="ECO:0000313" key="8">
    <source>
        <dbReference type="Proteomes" id="UP001589700"/>
    </source>
</evidence>
<dbReference type="PRINTS" id="PR00469">
    <property type="entry name" value="PNDRDTASEII"/>
</dbReference>
<gene>
    <name evidence="7" type="ORF">ACFFVD_07795</name>
</gene>
<dbReference type="PRINTS" id="PR00368">
    <property type="entry name" value="FADPNR"/>
</dbReference>
<evidence type="ECO:0000313" key="7">
    <source>
        <dbReference type="EMBL" id="MFB9259703.1"/>
    </source>
</evidence>
<evidence type="ECO:0000256" key="2">
    <source>
        <dbReference type="ARBA" id="ARBA00023002"/>
    </source>
</evidence>
<dbReference type="SUPFAM" id="SSF53335">
    <property type="entry name" value="S-adenosyl-L-methionine-dependent methyltransferases"/>
    <property type="match status" value="1"/>
</dbReference>
<dbReference type="RefSeq" id="WP_182631049.1">
    <property type="nucleotide sequence ID" value="NZ_JAALDM010000025.1"/>
</dbReference>
<sequence length="583" mass="63063">MEHSRDDHDSSGPSHTHDDHGTQHEQWDAIVIGGGAAGLSAAQMLGRSRRRVLVADTGTPRNRFAAHMHGVLGDDGTRPADLLQRGRDELAAYDVTIRQTAVTAVEETATADNSLLIRFADAPPAYARAVILATGMTDGLPDVPGLQEHWGSAVLHCPYCHGWEVRGKRLAVLGTYEMSLHQAELVRQWSDDLVFFTAALGEIDQKTAKRLRSRGVQFVDTPVEEVLSSGGELSGVRLADGSEVALDAIFVASTAQPHDELVAHLNLDRETNPMGSFLATDMTGRTSHPRIWAVGNVSSPGATVPVSMSAGAMTGSMANMALVTEEFDLAQGSSSQDSPVEASPAEHWEGEYSEGRIRWSGKVNATTAAVVDTLDAGEVLDLGCGEGGDAVWLAEQGWRVTAVDISPTAVSRGAGAADARGVGDSIEWVSHDLTTWDTDQRFDLVTASFFHSEVELQRIEILRRAADWIRPGGHLLLVTHVFESPDDIPSWGPGKSKDKRHDHGHGHGHGHDHGHDHSDGHGHSHDHDFHSMPTPAEELQQLALDPTRWEVVRQEIRPREMTSPDGTQTATVKDGVLMLRRRG</sequence>